<proteinExistence type="predicted"/>
<gene>
    <name evidence="1" type="ORF">GCM10023351_07400</name>
</gene>
<dbReference type="EMBL" id="BAABKO010000001">
    <property type="protein sequence ID" value="GAA4766626.1"/>
    <property type="molecule type" value="Genomic_DNA"/>
</dbReference>
<protein>
    <recommendedName>
        <fullName evidence="3">4-oxalocrotonate tautomerase</fullName>
    </recommendedName>
</protein>
<evidence type="ECO:0008006" key="3">
    <source>
        <dbReference type="Google" id="ProtNLM"/>
    </source>
</evidence>
<sequence>MCSCPLSASIPWFAAPPGRSQDFIRIEFTIFPGRSSQAKRALYREVTVRLEELGIAPDDVFIIVHEPPLENWGIAGRSASEIDLGFALDV</sequence>
<dbReference type="InterPro" id="IPR014347">
    <property type="entry name" value="Tautomerase/MIF_sf"/>
</dbReference>
<name>A0ABP8ZUJ7_9MICO</name>
<organism evidence="1 2">
    <name type="scientific">Microbacterium gilvum</name>
    <dbReference type="NCBI Taxonomy" id="1336204"/>
    <lineage>
        <taxon>Bacteria</taxon>
        <taxon>Bacillati</taxon>
        <taxon>Actinomycetota</taxon>
        <taxon>Actinomycetes</taxon>
        <taxon>Micrococcales</taxon>
        <taxon>Microbacteriaceae</taxon>
        <taxon>Microbacterium</taxon>
    </lineage>
</organism>
<dbReference type="Pfam" id="PF14552">
    <property type="entry name" value="Tautomerase_2"/>
    <property type="match status" value="1"/>
</dbReference>
<dbReference type="Gene3D" id="3.30.429.10">
    <property type="entry name" value="Macrophage Migration Inhibitory Factor"/>
    <property type="match status" value="1"/>
</dbReference>
<keyword evidence="2" id="KW-1185">Reference proteome</keyword>
<evidence type="ECO:0000313" key="2">
    <source>
        <dbReference type="Proteomes" id="UP001501645"/>
    </source>
</evidence>
<dbReference type="RefSeq" id="WP_345436064.1">
    <property type="nucleotide sequence ID" value="NZ_BAABKO010000001.1"/>
</dbReference>
<dbReference type="InterPro" id="IPR037479">
    <property type="entry name" value="Tauto_MSAD"/>
</dbReference>
<reference evidence="2" key="1">
    <citation type="journal article" date="2019" name="Int. J. Syst. Evol. Microbiol.">
        <title>The Global Catalogue of Microorganisms (GCM) 10K type strain sequencing project: providing services to taxonomists for standard genome sequencing and annotation.</title>
        <authorList>
            <consortium name="The Broad Institute Genomics Platform"/>
            <consortium name="The Broad Institute Genome Sequencing Center for Infectious Disease"/>
            <person name="Wu L."/>
            <person name="Ma J."/>
        </authorList>
    </citation>
    <scope>NUCLEOTIDE SEQUENCE [LARGE SCALE GENOMIC DNA]</scope>
    <source>
        <strain evidence="2">JCM 18537</strain>
    </source>
</reference>
<dbReference type="SUPFAM" id="SSF55331">
    <property type="entry name" value="Tautomerase/MIF"/>
    <property type="match status" value="1"/>
</dbReference>
<evidence type="ECO:0000313" key="1">
    <source>
        <dbReference type="EMBL" id="GAA4766626.1"/>
    </source>
</evidence>
<dbReference type="Proteomes" id="UP001501645">
    <property type="component" value="Unassembled WGS sequence"/>
</dbReference>
<comment type="caution">
    <text evidence="1">The sequence shown here is derived from an EMBL/GenBank/DDBJ whole genome shotgun (WGS) entry which is preliminary data.</text>
</comment>
<accession>A0ABP8ZUJ7</accession>